<evidence type="ECO:0000256" key="4">
    <source>
        <dbReference type="ARBA" id="ARBA00022528"/>
    </source>
</evidence>
<dbReference type="SUPFAM" id="SSF140990">
    <property type="entry name" value="FtsH protease domain-like"/>
    <property type="match status" value="1"/>
</dbReference>
<evidence type="ECO:0000256" key="9">
    <source>
        <dbReference type="ARBA" id="ARBA00022741"/>
    </source>
</evidence>
<dbReference type="InterPro" id="IPR011546">
    <property type="entry name" value="Pept_M41_FtsH_extracell"/>
</dbReference>
<dbReference type="Pfam" id="PF01434">
    <property type="entry name" value="Peptidase_M41"/>
    <property type="match status" value="1"/>
</dbReference>
<feature type="transmembrane region" description="Helical" evidence="19">
    <location>
        <begin position="180"/>
        <end position="201"/>
    </location>
</feature>
<organism evidence="21 22">
    <name type="scientific">Ricinus communis</name>
    <name type="common">Castor bean</name>
    <dbReference type="NCBI Taxonomy" id="3988"/>
    <lineage>
        <taxon>Eukaryota</taxon>
        <taxon>Viridiplantae</taxon>
        <taxon>Streptophyta</taxon>
        <taxon>Embryophyta</taxon>
        <taxon>Tracheophyta</taxon>
        <taxon>Spermatophyta</taxon>
        <taxon>Magnoliopsida</taxon>
        <taxon>eudicotyledons</taxon>
        <taxon>Gunneridae</taxon>
        <taxon>Pentapetalae</taxon>
        <taxon>rosids</taxon>
        <taxon>fabids</taxon>
        <taxon>Malpighiales</taxon>
        <taxon>Euphorbiaceae</taxon>
        <taxon>Acalyphoideae</taxon>
        <taxon>Acalypheae</taxon>
        <taxon>Ricinus</taxon>
    </lineage>
</organism>
<dbReference type="FunCoup" id="B9S304">
    <property type="interactions" value="1003"/>
</dbReference>
<dbReference type="NCBIfam" id="TIGR01241">
    <property type="entry name" value="FtsH_fam"/>
    <property type="match status" value="1"/>
</dbReference>
<dbReference type="HAMAP" id="MF_01458">
    <property type="entry name" value="FtsH"/>
    <property type="match status" value="1"/>
</dbReference>
<dbReference type="GO" id="GO:0005524">
    <property type="term" value="F:ATP binding"/>
    <property type="evidence" value="ECO:0007669"/>
    <property type="project" value="UniProtKB-KW"/>
</dbReference>
<dbReference type="EMBL" id="EQ973855">
    <property type="protein sequence ID" value="EEF41989.1"/>
    <property type="molecule type" value="Genomic_DNA"/>
</dbReference>
<dbReference type="CDD" id="cd19501">
    <property type="entry name" value="RecA-like_FtsH"/>
    <property type="match status" value="1"/>
</dbReference>
<dbReference type="InterPro" id="IPR037219">
    <property type="entry name" value="Peptidase_M41-like"/>
</dbReference>
<name>B9S304_RICCO</name>
<dbReference type="InterPro" id="IPR000642">
    <property type="entry name" value="Peptidase_M41"/>
</dbReference>
<dbReference type="PANTHER" id="PTHR23076:SF139">
    <property type="entry name" value="ATP-DEPENDENT ZINC METALLOPROTEASE FTSH 2, CHLOROPLASTIC"/>
    <property type="match status" value="1"/>
</dbReference>
<dbReference type="Pfam" id="PF00004">
    <property type="entry name" value="AAA"/>
    <property type="match status" value="1"/>
</dbReference>
<keyword evidence="4" id="KW-0150">Chloroplast</keyword>
<evidence type="ECO:0000256" key="1">
    <source>
        <dbReference type="ARBA" id="ARBA00001947"/>
    </source>
</evidence>
<keyword evidence="8" id="KW-0479">Metal-binding</keyword>
<evidence type="ECO:0000256" key="6">
    <source>
        <dbReference type="ARBA" id="ARBA00022670"/>
    </source>
</evidence>
<evidence type="ECO:0000256" key="8">
    <source>
        <dbReference type="ARBA" id="ARBA00022723"/>
    </source>
</evidence>
<dbReference type="GO" id="GO:0004176">
    <property type="term" value="F:ATP-dependent peptidase activity"/>
    <property type="evidence" value="ECO:0000318"/>
    <property type="project" value="GO_Central"/>
</dbReference>
<dbReference type="GO" id="GO:0010304">
    <property type="term" value="P:PSII associated light-harvesting complex II catabolic process"/>
    <property type="evidence" value="ECO:0007669"/>
    <property type="project" value="UniProtKB-ARBA"/>
</dbReference>
<keyword evidence="16" id="KW-0793">Thylakoid</keyword>
<dbReference type="GO" id="GO:0009535">
    <property type="term" value="C:chloroplast thylakoid membrane"/>
    <property type="evidence" value="ECO:0000318"/>
    <property type="project" value="GO_Central"/>
</dbReference>
<dbReference type="InterPro" id="IPR003593">
    <property type="entry name" value="AAA+_ATPase"/>
</dbReference>
<keyword evidence="13" id="KW-0809">Transit peptide</keyword>
<feature type="domain" description="AAA+ ATPase" evidence="20">
    <location>
        <begin position="271"/>
        <end position="410"/>
    </location>
</feature>
<dbReference type="Pfam" id="PF17862">
    <property type="entry name" value="AAA_lid_3"/>
    <property type="match status" value="1"/>
</dbReference>
<evidence type="ECO:0000256" key="12">
    <source>
        <dbReference type="ARBA" id="ARBA00022840"/>
    </source>
</evidence>
<dbReference type="Pfam" id="PF06480">
    <property type="entry name" value="FtsH_ext"/>
    <property type="match status" value="1"/>
</dbReference>
<keyword evidence="9" id="KW-0547">Nucleotide-binding</keyword>
<comment type="similarity">
    <text evidence="3">In the N-terminal section; belongs to the AAA ATPase family.</text>
</comment>
<protein>
    <submittedName>
        <fullName evidence="21">Cell division protein ftsH, putative</fullName>
        <ecNumber evidence="21">3.6.4.3</ecNumber>
    </submittedName>
</protein>
<keyword evidence="5" id="KW-0934">Plastid</keyword>
<dbReference type="Gene3D" id="3.40.50.300">
    <property type="entry name" value="P-loop containing nucleotide triphosphate hydrolases"/>
    <property type="match status" value="1"/>
</dbReference>
<evidence type="ECO:0000256" key="3">
    <source>
        <dbReference type="ARBA" id="ARBA00010550"/>
    </source>
</evidence>
<proteinExistence type="inferred from homology"/>
<reference evidence="22" key="1">
    <citation type="journal article" date="2010" name="Nat. Biotechnol.">
        <title>Draft genome sequence of the oilseed species Ricinus communis.</title>
        <authorList>
            <person name="Chan A.P."/>
            <person name="Crabtree J."/>
            <person name="Zhao Q."/>
            <person name="Lorenzi H."/>
            <person name="Orvis J."/>
            <person name="Puiu D."/>
            <person name="Melake-Berhan A."/>
            <person name="Jones K.M."/>
            <person name="Redman J."/>
            <person name="Chen G."/>
            <person name="Cahoon E.B."/>
            <person name="Gedil M."/>
            <person name="Stanke M."/>
            <person name="Haas B.J."/>
            <person name="Wortman J.R."/>
            <person name="Fraser-Liggett C.M."/>
            <person name="Ravel J."/>
            <person name="Rabinowicz P.D."/>
        </authorList>
    </citation>
    <scope>NUCLEOTIDE SEQUENCE [LARGE SCALE GENOMIC DNA]</scope>
    <source>
        <strain evidence="22">cv. Hale</strain>
    </source>
</reference>
<evidence type="ECO:0000256" key="17">
    <source>
        <dbReference type="ARBA" id="ARBA00023136"/>
    </source>
</evidence>
<dbReference type="GO" id="GO:0051301">
    <property type="term" value="P:cell division"/>
    <property type="evidence" value="ECO:0007669"/>
    <property type="project" value="UniProtKB-KW"/>
</dbReference>
<dbReference type="InterPro" id="IPR027417">
    <property type="entry name" value="P-loop_NTPase"/>
</dbReference>
<sequence>MAASSACIVMNNGLSTHNNTKQNFSKVVYGRNHFLSSRFQSLGKTSKTLLVRAALDRSSHHGLKQEGRRGFLKKLLGNVGIVAPSLLGSGKAYADDQGVSSSRMSYSRFLEYLDKDRVKKVDLFENGTIAIVEAVSPELGNRVQRVRVQLPGLSQELLQKFREKNIDFAAHNAQEDSGSLLFNLIGNLAFPLILIGGLFLLSRRSSGGMGGPGGPGFPLAFGQSKAKFQMEPNTGVTFDDVAGVDEAKQDFMEVVEFLKKPERFTAVGARIPKGVLLVGPPGTGKTLLAKAIAGEAGVPFFSISGSEFVEMFVGVGASRVRDLFKKAKENAPCIVFVDEIDAVGRQRGTGIGGGNDEREQTLNQLLTEMDGFEGNTGIIVIAATNRADILDSALLRPGRFDRQVTVDVPDIRGRTEILKVHAGNKKFDADVSLDIIAMRTPGFSGADLANLLNEAAILAGRRGKTAISSKEIDDSIDRIVAGMEGTVMTDGKSKSLVAYHEVGHAICGTLTPGHDAVQKVTLIPRGQARGLTWFIPADDPTLISKQQLFARIVGGLGGRAAEEVIFGEPEVTTGAAGDLQQITGLAKQMVTTFGMSEIGPWSLMDSSAQSADVIMRMMARNSMSERLAEDIDSAIKRLSDSAYEIALSHIRNNREAIDKIVEVLLEKETMTGDEFRAILSEFVEIPAENRVPPSVSTPVTV</sequence>
<keyword evidence="17 19" id="KW-0472">Membrane</keyword>
<evidence type="ECO:0000313" key="21">
    <source>
        <dbReference type="EMBL" id="EEF41989.1"/>
    </source>
</evidence>
<evidence type="ECO:0000259" key="20">
    <source>
        <dbReference type="SMART" id="SM00382"/>
    </source>
</evidence>
<dbReference type="SMART" id="SM00382">
    <property type="entry name" value="AAA"/>
    <property type="match status" value="1"/>
</dbReference>
<dbReference type="MEROPS" id="M41.005"/>
<evidence type="ECO:0000256" key="16">
    <source>
        <dbReference type="ARBA" id="ARBA00023078"/>
    </source>
</evidence>
<evidence type="ECO:0000256" key="11">
    <source>
        <dbReference type="ARBA" id="ARBA00022833"/>
    </source>
</evidence>
<dbReference type="eggNOG" id="KOG0731">
    <property type="taxonomic scope" value="Eukaryota"/>
</dbReference>
<dbReference type="AlphaFoldDB" id="B9S304"/>
<keyword evidence="11" id="KW-0862">Zinc</keyword>
<dbReference type="Gene3D" id="1.10.8.60">
    <property type="match status" value="1"/>
</dbReference>
<keyword evidence="7 19" id="KW-0812">Transmembrane</keyword>
<dbReference type="GO" id="GO:0008270">
    <property type="term" value="F:zinc ion binding"/>
    <property type="evidence" value="ECO:0007669"/>
    <property type="project" value="InterPro"/>
</dbReference>
<evidence type="ECO:0000256" key="19">
    <source>
        <dbReference type="SAM" id="Phobius"/>
    </source>
</evidence>
<dbReference type="Proteomes" id="UP000008311">
    <property type="component" value="Unassembled WGS sequence"/>
</dbReference>
<evidence type="ECO:0000256" key="14">
    <source>
        <dbReference type="ARBA" id="ARBA00022989"/>
    </source>
</evidence>
<dbReference type="GO" id="GO:0006508">
    <property type="term" value="P:proteolysis"/>
    <property type="evidence" value="ECO:0000318"/>
    <property type="project" value="GO_Central"/>
</dbReference>
<keyword evidence="21" id="KW-0131">Cell cycle</keyword>
<keyword evidence="15" id="KW-0482">Metalloprotease</keyword>
<dbReference type="FunFam" id="3.40.50.300:FF:000001">
    <property type="entry name" value="ATP-dependent zinc metalloprotease FtsH"/>
    <property type="match status" value="1"/>
</dbReference>
<dbReference type="FunFam" id="1.20.58.760:FF:000035">
    <property type="entry name" value="ATP-dependent zinc metalloprotease FTSH 6 chloroplastic"/>
    <property type="match status" value="1"/>
</dbReference>
<dbReference type="InterPro" id="IPR005936">
    <property type="entry name" value="FtsH"/>
</dbReference>
<dbReference type="STRING" id="3988.B9S304"/>
<keyword evidence="21" id="KW-0132">Cell division</keyword>
<dbReference type="PROSITE" id="PS00674">
    <property type="entry name" value="AAA"/>
    <property type="match status" value="1"/>
</dbReference>
<dbReference type="EC" id="3.6.4.3" evidence="21"/>
<comment type="subcellular location">
    <subcellularLocation>
        <location evidence="18">Plastid</location>
        <location evidence="18">Chloroplast thylakoid membrane</location>
        <topology evidence="18">Single-pass membrane protein</topology>
        <orientation evidence="18">Stromal side</orientation>
    </subcellularLocation>
</comment>
<evidence type="ECO:0000256" key="10">
    <source>
        <dbReference type="ARBA" id="ARBA00022801"/>
    </source>
</evidence>
<dbReference type="PANTHER" id="PTHR23076">
    <property type="entry name" value="METALLOPROTEASE M41 FTSH"/>
    <property type="match status" value="1"/>
</dbReference>
<dbReference type="OrthoDB" id="1413014at2759"/>
<dbReference type="InterPro" id="IPR003960">
    <property type="entry name" value="ATPase_AAA_CS"/>
</dbReference>
<dbReference type="Gene3D" id="3.30.720.210">
    <property type="match status" value="1"/>
</dbReference>
<dbReference type="FunFam" id="1.10.8.60:FF:000001">
    <property type="entry name" value="ATP-dependent zinc metalloprotease FtsH"/>
    <property type="match status" value="1"/>
</dbReference>
<keyword evidence="22" id="KW-1185">Reference proteome</keyword>
<dbReference type="Gene3D" id="1.20.58.760">
    <property type="entry name" value="Peptidase M41"/>
    <property type="match status" value="1"/>
</dbReference>
<keyword evidence="14 19" id="KW-1133">Transmembrane helix</keyword>
<dbReference type="KEGG" id="rcu:8277798"/>
<comment type="cofactor">
    <cofactor evidence="1">
        <name>Zn(2+)</name>
        <dbReference type="ChEBI" id="CHEBI:29105"/>
    </cofactor>
</comment>
<comment type="similarity">
    <text evidence="2">In the C-terminal section; belongs to the peptidase M41 family.</text>
</comment>
<gene>
    <name evidence="21" type="ORF">RCOM_1192780</name>
</gene>
<evidence type="ECO:0000256" key="13">
    <source>
        <dbReference type="ARBA" id="ARBA00022946"/>
    </source>
</evidence>
<dbReference type="MEROPS" id="M41.019"/>
<dbReference type="InParanoid" id="B9S304"/>
<evidence type="ECO:0000256" key="7">
    <source>
        <dbReference type="ARBA" id="ARBA00022692"/>
    </source>
</evidence>
<dbReference type="SUPFAM" id="SSF52540">
    <property type="entry name" value="P-loop containing nucleoside triphosphate hydrolases"/>
    <property type="match status" value="1"/>
</dbReference>
<evidence type="ECO:0000256" key="5">
    <source>
        <dbReference type="ARBA" id="ARBA00022640"/>
    </source>
</evidence>
<dbReference type="InterPro" id="IPR003959">
    <property type="entry name" value="ATPase_AAA_core"/>
</dbReference>
<evidence type="ECO:0000256" key="15">
    <source>
        <dbReference type="ARBA" id="ARBA00023049"/>
    </source>
</evidence>
<accession>B9S304</accession>
<dbReference type="GO" id="GO:0016887">
    <property type="term" value="F:ATP hydrolysis activity"/>
    <property type="evidence" value="ECO:0007669"/>
    <property type="project" value="InterPro"/>
</dbReference>
<evidence type="ECO:0000313" key="22">
    <source>
        <dbReference type="Proteomes" id="UP000008311"/>
    </source>
</evidence>
<dbReference type="InterPro" id="IPR041569">
    <property type="entry name" value="AAA_lid_3"/>
</dbReference>
<evidence type="ECO:0000256" key="18">
    <source>
        <dbReference type="ARBA" id="ARBA00060455"/>
    </source>
</evidence>
<evidence type="ECO:0000256" key="2">
    <source>
        <dbReference type="ARBA" id="ARBA00010044"/>
    </source>
</evidence>
<keyword evidence="10 21" id="KW-0378">Hydrolase</keyword>
<dbReference type="GO" id="GO:0004222">
    <property type="term" value="F:metalloendopeptidase activity"/>
    <property type="evidence" value="ECO:0007669"/>
    <property type="project" value="InterPro"/>
</dbReference>
<dbReference type="FunFam" id="3.30.720.210:FF:000002">
    <property type="entry name" value="ATP-dependent zinc metalloprotease FTSH chloroplastic"/>
    <property type="match status" value="1"/>
</dbReference>
<keyword evidence="12" id="KW-0067">ATP-binding</keyword>
<keyword evidence="6" id="KW-0645">Protease</keyword>
<dbReference type="OMA" id="FFFMRAQ"/>